<evidence type="ECO:0000256" key="1">
    <source>
        <dbReference type="SAM" id="MobiDB-lite"/>
    </source>
</evidence>
<accession>A0A9P0GBH8</accession>
<dbReference type="Proteomes" id="UP001153636">
    <property type="component" value="Chromosome 15"/>
</dbReference>
<feature type="compositionally biased region" description="Low complexity" evidence="1">
    <location>
        <begin position="164"/>
        <end position="186"/>
    </location>
</feature>
<name>A0A9P0GBH8_9CUCU</name>
<dbReference type="AlphaFoldDB" id="A0A9P0GBH8"/>
<reference evidence="2" key="1">
    <citation type="submission" date="2022-01" db="EMBL/GenBank/DDBJ databases">
        <authorList>
            <person name="King R."/>
        </authorList>
    </citation>
    <scope>NUCLEOTIDE SEQUENCE</scope>
</reference>
<dbReference type="OrthoDB" id="6784066at2759"/>
<evidence type="ECO:0000313" key="2">
    <source>
        <dbReference type="EMBL" id="CAH1103850.1"/>
    </source>
</evidence>
<feature type="region of interest" description="Disordered" evidence="1">
    <location>
        <begin position="147"/>
        <end position="188"/>
    </location>
</feature>
<gene>
    <name evidence="2" type="ORF">PSYICH_LOCUS4828</name>
</gene>
<sequence length="397" mass="45432">MFGGRIQHTPPADSISLGVYKNKAFYAFDGDMVVVWVCDLMDYDLLEINETAELEFKPNFKLSDLPLNEKFTICSLTSVQTKYGESIIVELERNVVFLPKRMVPLLKGKEAKFENKEYCLVYEGSKEVGKLNPAQLFKIVKKDESLMKPKPSTSNPAVPKLVGPSRPNPLTSNPSTSRPSTSKPSTFNPVVPKLVIAKKCISKTDLKQDKYSDVSDTDFHNNSTMVELDTTVCEEEEIEKQQSTVAYLDKLEQFISETKDFVKIKQEKRLQLYKMLKKYQSKVNKIQKTLDILDSILMNLIELNKVSLVERKETIKISELPLNKPIKISKEKIVNTKYGDAVLLKLVDKAIFLSQRVTETYRPHFDEFANQLYSIIYRREIAIEKPSPLASFEIIKH</sequence>
<proteinExistence type="predicted"/>
<dbReference type="EMBL" id="OV651827">
    <property type="protein sequence ID" value="CAH1103850.1"/>
    <property type="molecule type" value="Genomic_DNA"/>
</dbReference>
<evidence type="ECO:0000313" key="3">
    <source>
        <dbReference type="Proteomes" id="UP001153636"/>
    </source>
</evidence>
<keyword evidence="3" id="KW-1185">Reference proteome</keyword>
<organism evidence="2 3">
    <name type="scientific">Psylliodes chrysocephalus</name>
    <dbReference type="NCBI Taxonomy" id="3402493"/>
    <lineage>
        <taxon>Eukaryota</taxon>
        <taxon>Metazoa</taxon>
        <taxon>Ecdysozoa</taxon>
        <taxon>Arthropoda</taxon>
        <taxon>Hexapoda</taxon>
        <taxon>Insecta</taxon>
        <taxon>Pterygota</taxon>
        <taxon>Neoptera</taxon>
        <taxon>Endopterygota</taxon>
        <taxon>Coleoptera</taxon>
        <taxon>Polyphaga</taxon>
        <taxon>Cucujiformia</taxon>
        <taxon>Chrysomeloidea</taxon>
        <taxon>Chrysomelidae</taxon>
        <taxon>Galerucinae</taxon>
        <taxon>Alticini</taxon>
        <taxon>Psylliodes</taxon>
    </lineage>
</organism>
<protein>
    <submittedName>
        <fullName evidence="2">Uncharacterized protein</fullName>
    </submittedName>
</protein>